<dbReference type="Proteomes" id="UP000031847">
    <property type="component" value="Unassembled WGS sequence"/>
</dbReference>
<evidence type="ECO:0000256" key="3">
    <source>
        <dbReference type="ARBA" id="ARBA00023163"/>
    </source>
</evidence>
<dbReference type="AlphaFoldDB" id="A0A0B8QZS5"/>
<dbReference type="GO" id="GO:0003677">
    <property type="term" value="F:DNA binding"/>
    <property type="evidence" value="ECO:0007669"/>
    <property type="project" value="UniProtKB-KW"/>
</dbReference>
<name>A0A0B8QZS5_LACLL</name>
<accession>A0A0B8QZS5</accession>
<dbReference type="EMBL" id="BBSI01000022">
    <property type="protein sequence ID" value="GAM80418.1"/>
    <property type="molecule type" value="Genomic_DNA"/>
</dbReference>
<keyword evidence="2" id="KW-0238">DNA-binding</keyword>
<dbReference type="InterPro" id="IPR036388">
    <property type="entry name" value="WH-like_DNA-bd_sf"/>
</dbReference>
<gene>
    <name evidence="4" type="ORF">JCM5805K_1529</name>
</gene>
<evidence type="ECO:0000256" key="2">
    <source>
        <dbReference type="ARBA" id="ARBA00023125"/>
    </source>
</evidence>
<dbReference type="Pfam" id="PF01047">
    <property type="entry name" value="MarR"/>
    <property type="match status" value="1"/>
</dbReference>
<evidence type="ECO:0000313" key="4">
    <source>
        <dbReference type="EMBL" id="GAM80418.1"/>
    </source>
</evidence>
<dbReference type="SUPFAM" id="SSF46785">
    <property type="entry name" value="Winged helix' DNA-binding domain"/>
    <property type="match status" value="1"/>
</dbReference>
<proteinExistence type="predicted"/>
<protein>
    <submittedName>
        <fullName evidence="4">Transcriptional regulators</fullName>
    </submittedName>
</protein>
<organism evidence="4 5">
    <name type="scientific">Lactococcus lactis subsp. lactis</name>
    <name type="common">Streptococcus lactis</name>
    <dbReference type="NCBI Taxonomy" id="1360"/>
    <lineage>
        <taxon>Bacteria</taxon>
        <taxon>Bacillati</taxon>
        <taxon>Bacillota</taxon>
        <taxon>Bacilli</taxon>
        <taxon>Lactobacillales</taxon>
        <taxon>Streptococcaceae</taxon>
        <taxon>Lactococcus</taxon>
    </lineage>
</organism>
<dbReference type="RefSeq" id="WP_023189242.1">
    <property type="nucleotide sequence ID" value="NZ_BAABQR010000002.1"/>
</dbReference>
<dbReference type="PROSITE" id="PS01117">
    <property type="entry name" value="HTH_MARR_1"/>
    <property type="match status" value="1"/>
</dbReference>
<evidence type="ECO:0000313" key="5">
    <source>
        <dbReference type="Proteomes" id="UP000031847"/>
    </source>
</evidence>
<evidence type="ECO:0000256" key="1">
    <source>
        <dbReference type="ARBA" id="ARBA00023015"/>
    </source>
</evidence>
<dbReference type="PANTHER" id="PTHR35790:SF4">
    <property type="entry name" value="HTH-TYPE TRANSCRIPTIONAL REGULATOR PCHR"/>
    <property type="match status" value="1"/>
</dbReference>
<dbReference type="InterPro" id="IPR036390">
    <property type="entry name" value="WH_DNA-bd_sf"/>
</dbReference>
<reference evidence="4 5" key="1">
    <citation type="submission" date="2015-01" db="EMBL/GenBank/DDBJ databases">
        <title>Lactococcus lactis subsp.lactis JCM 5805 whole genome shotgun sequence.</title>
        <authorList>
            <person name="Fujii T."/>
            <person name="Tomita Y."/>
            <person name="Ikushima S."/>
            <person name="Fujiwara D."/>
        </authorList>
    </citation>
    <scope>NUCLEOTIDE SEQUENCE [LARGE SCALE GENOMIC DNA]</scope>
    <source>
        <strain evidence="4 5">JCM 5805</strain>
    </source>
</reference>
<dbReference type="PATRIC" id="fig|1360.96.peg.316"/>
<dbReference type="Gene3D" id="1.10.10.10">
    <property type="entry name" value="Winged helix-like DNA-binding domain superfamily/Winged helix DNA-binding domain"/>
    <property type="match status" value="1"/>
</dbReference>
<dbReference type="InterPro" id="IPR000835">
    <property type="entry name" value="HTH_MarR-typ"/>
</dbReference>
<dbReference type="PRINTS" id="PR00598">
    <property type="entry name" value="HTHMARR"/>
</dbReference>
<dbReference type="InterPro" id="IPR052067">
    <property type="entry name" value="Metal_resp_HTH_trans_reg"/>
</dbReference>
<dbReference type="PANTHER" id="PTHR35790">
    <property type="entry name" value="HTH-TYPE TRANSCRIPTIONAL REGULATOR PCHR"/>
    <property type="match status" value="1"/>
</dbReference>
<dbReference type="PROSITE" id="PS50995">
    <property type="entry name" value="HTH_MARR_2"/>
    <property type="match status" value="1"/>
</dbReference>
<keyword evidence="1" id="KW-0805">Transcription regulation</keyword>
<dbReference type="SMART" id="SM00347">
    <property type="entry name" value="HTH_MARR"/>
    <property type="match status" value="1"/>
</dbReference>
<dbReference type="InterPro" id="IPR023187">
    <property type="entry name" value="Tscrpt_reg_MarR-type_CS"/>
</dbReference>
<sequence>MTKIENQDFNTLVENFFKVNNKITQIQKIPLSFPNGIKLSTNALHLIEVIGKHPDSNITDLAQILEVTKGAVSQQIPRLEKQGLIKKKKFDSNKKEILLSLTKEGDEIFVFHDNMHLKLYKDIQKDLEKLTSIDLDLINLILEKIVASINQYQEEYRDNGERK</sequence>
<keyword evidence="3" id="KW-0804">Transcription</keyword>
<dbReference type="GO" id="GO:0003700">
    <property type="term" value="F:DNA-binding transcription factor activity"/>
    <property type="evidence" value="ECO:0007669"/>
    <property type="project" value="InterPro"/>
</dbReference>
<comment type="caution">
    <text evidence="4">The sequence shown here is derived from an EMBL/GenBank/DDBJ whole genome shotgun (WGS) entry which is preliminary data.</text>
</comment>